<gene>
    <name evidence="5" type="primary">LOC113873484</name>
</gene>
<reference evidence="4" key="1">
    <citation type="journal article" date="2019" name="Toxins">
        <title>Detection of Abrin-Like and Prepropulchellin-Like Toxin Genes and Transcripts Using Whole Genome Sequencing and Full-Length Transcript Sequencing of Abrus precatorius.</title>
        <authorList>
            <person name="Hovde B.T."/>
            <person name="Daligault H.E."/>
            <person name="Hanschen E.R."/>
            <person name="Kunde Y.A."/>
            <person name="Johnson M.B."/>
            <person name="Starkenburg S.R."/>
            <person name="Johnson S.L."/>
        </authorList>
    </citation>
    <scope>NUCLEOTIDE SEQUENCE [LARGE SCALE GENOMIC DNA]</scope>
</reference>
<evidence type="ECO:0000313" key="5">
    <source>
        <dbReference type="RefSeq" id="XP_027367420.1"/>
    </source>
</evidence>
<evidence type="ECO:0000256" key="2">
    <source>
        <dbReference type="ARBA" id="ARBA00023136"/>
    </source>
</evidence>
<dbReference type="InterPro" id="IPR044839">
    <property type="entry name" value="NDR1-like"/>
</dbReference>
<dbReference type="RefSeq" id="XP_027367420.1">
    <property type="nucleotide sequence ID" value="XM_027511619.1"/>
</dbReference>
<keyword evidence="4" id="KW-1185">Reference proteome</keyword>
<name>A0A8B8MFS7_ABRPR</name>
<accession>A0A8B8MFS7</accession>
<dbReference type="KEGG" id="aprc:113873484"/>
<feature type="transmembrane region" description="Helical" evidence="3">
    <location>
        <begin position="35"/>
        <end position="64"/>
    </location>
</feature>
<dbReference type="PANTHER" id="PTHR31415:SF104">
    <property type="entry name" value="PROTEIN, PUTATIVE-RELATED"/>
    <property type="match status" value="1"/>
</dbReference>
<reference evidence="5" key="2">
    <citation type="submission" date="2025-08" db="UniProtKB">
        <authorList>
            <consortium name="RefSeq"/>
        </authorList>
    </citation>
    <scope>IDENTIFICATION</scope>
    <source>
        <tissue evidence="5">Young leaves</tissue>
    </source>
</reference>
<dbReference type="GO" id="GO:0098542">
    <property type="term" value="P:defense response to other organism"/>
    <property type="evidence" value="ECO:0007669"/>
    <property type="project" value="InterPro"/>
</dbReference>
<dbReference type="GO" id="GO:0005886">
    <property type="term" value="C:plasma membrane"/>
    <property type="evidence" value="ECO:0007669"/>
    <property type="project" value="TreeGrafter"/>
</dbReference>
<proteinExistence type="predicted"/>
<keyword evidence="2 3" id="KW-0472">Membrane</keyword>
<keyword evidence="3" id="KW-1133">Transmembrane helix</keyword>
<protein>
    <submittedName>
        <fullName evidence="5">NDR1/HIN1-like protein 10</fullName>
    </submittedName>
</protein>
<dbReference type="GO" id="GO:0009506">
    <property type="term" value="C:plasmodesma"/>
    <property type="evidence" value="ECO:0007669"/>
    <property type="project" value="TreeGrafter"/>
</dbReference>
<evidence type="ECO:0000313" key="4">
    <source>
        <dbReference type="Proteomes" id="UP000694853"/>
    </source>
</evidence>
<dbReference type="Proteomes" id="UP000694853">
    <property type="component" value="Unplaced"/>
</dbReference>
<evidence type="ECO:0000256" key="1">
    <source>
        <dbReference type="ARBA" id="ARBA00004370"/>
    </source>
</evidence>
<dbReference type="OrthoDB" id="1889094at2759"/>
<organism evidence="4 5">
    <name type="scientific">Abrus precatorius</name>
    <name type="common">Indian licorice</name>
    <name type="synonym">Glycine abrus</name>
    <dbReference type="NCBI Taxonomy" id="3816"/>
    <lineage>
        <taxon>Eukaryota</taxon>
        <taxon>Viridiplantae</taxon>
        <taxon>Streptophyta</taxon>
        <taxon>Embryophyta</taxon>
        <taxon>Tracheophyta</taxon>
        <taxon>Spermatophyta</taxon>
        <taxon>Magnoliopsida</taxon>
        <taxon>eudicotyledons</taxon>
        <taxon>Gunneridae</taxon>
        <taxon>Pentapetalae</taxon>
        <taxon>rosids</taxon>
        <taxon>fabids</taxon>
        <taxon>Fabales</taxon>
        <taxon>Fabaceae</taxon>
        <taxon>Papilionoideae</taxon>
        <taxon>50 kb inversion clade</taxon>
        <taxon>NPAAA clade</taxon>
        <taxon>indigoferoid/millettioid clade</taxon>
        <taxon>Abreae</taxon>
        <taxon>Abrus</taxon>
    </lineage>
</organism>
<dbReference type="GeneID" id="113873484"/>
<evidence type="ECO:0000256" key="3">
    <source>
        <dbReference type="SAM" id="Phobius"/>
    </source>
</evidence>
<sequence length="227" mass="25773">MAEYKQPRLNGAYYGPAIPPAEPPRQRSNSARRCCCCLLSIFCKVLVAIIVFIGLFILIFWLVVQPRLFKFHVSEAKLTQFNYTDNTLHYNLVLNFTARNPNKKLNIYYDKVEGQVLYDGVGFASTDVVTWKNSFRQHTKSTDSMSGVFLGQYVVARDHERDSDFDKDKKRGVFHIDVRLYFTIRFRLGDGIGGDTKAKAKCELGVPLSSNGITGTAFQPTECDVDF</sequence>
<comment type="subcellular location">
    <subcellularLocation>
        <location evidence="1">Membrane</location>
    </subcellularLocation>
</comment>
<keyword evidence="3" id="KW-0812">Transmembrane</keyword>
<dbReference type="AlphaFoldDB" id="A0A8B8MFS7"/>
<dbReference type="PANTHER" id="PTHR31415">
    <property type="entry name" value="OS05G0367900 PROTEIN"/>
    <property type="match status" value="1"/>
</dbReference>